<evidence type="ECO:0000313" key="4">
    <source>
        <dbReference type="Proteomes" id="UP000030765"/>
    </source>
</evidence>
<accession>A0A084WLG1</accession>
<gene>
    <name evidence="2" type="ORF">ZHAS_00019108</name>
</gene>
<reference evidence="2 4" key="1">
    <citation type="journal article" date="2014" name="BMC Genomics">
        <title>Genome sequence of Anopheles sinensis provides insight into genetics basis of mosquito competence for malaria parasites.</title>
        <authorList>
            <person name="Zhou D."/>
            <person name="Zhang D."/>
            <person name="Ding G."/>
            <person name="Shi L."/>
            <person name="Hou Q."/>
            <person name="Ye Y."/>
            <person name="Xu Y."/>
            <person name="Zhou H."/>
            <person name="Xiong C."/>
            <person name="Li S."/>
            <person name="Yu J."/>
            <person name="Hong S."/>
            <person name="Yu X."/>
            <person name="Zou P."/>
            <person name="Chen C."/>
            <person name="Chang X."/>
            <person name="Wang W."/>
            <person name="Lv Y."/>
            <person name="Sun Y."/>
            <person name="Ma L."/>
            <person name="Shen B."/>
            <person name="Zhu C."/>
        </authorList>
    </citation>
    <scope>NUCLEOTIDE SEQUENCE [LARGE SCALE GENOMIC DNA]</scope>
</reference>
<evidence type="ECO:0000313" key="2">
    <source>
        <dbReference type="EMBL" id="KFB51055.1"/>
    </source>
</evidence>
<organism evidence="2">
    <name type="scientific">Anopheles sinensis</name>
    <name type="common">Mosquito</name>
    <dbReference type="NCBI Taxonomy" id="74873"/>
    <lineage>
        <taxon>Eukaryota</taxon>
        <taxon>Metazoa</taxon>
        <taxon>Ecdysozoa</taxon>
        <taxon>Arthropoda</taxon>
        <taxon>Hexapoda</taxon>
        <taxon>Insecta</taxon>
        <taxon>Pterygota</taxon>
        <taxon>Neoptera</taxon>
        <taxon>Endopterygota</taxon>
        <taxon>Diptera</taxon>
        <taxon>Nematocera</taxon>
        <taxon>Culicoidea</taxon>
        <taxon>Culicidae</taxon>
        <taxon>Anophelinae</taxon>
        <taxon>Anopheles</taxon>
    </lineage>
</organism>
<feature type="region of interest" description="Disordered" evidence="1">
    <location>
        <begin position="40"/>
        <end position="60"/>
    </location>
</feature>
<evidence type="ECO:0000313" key="3">
    <source>
        <dbReference type="EnsemblMetazoa" id="ASIC019108-PA"/>
    </source>
</evidence>
<dbReference type="AlphaFoldDB" id="A0A084WLG1"/>
<protein>
    <submittedName>
        <fullName evidence="2 3">High-affinity choline transporter</fullName>
    </submittedName>
</protein>
<name>A0A084WLG1_ANOSI</name>
<dbReference type="EMBL" id="KE525350">
    <property type="protein sequence ID" value="KFB51055.1"/>
    <property type="molecule type" value="Genomic_DNA"/>
</dbReference>
<keyword evidence="4" id="KW-1185">Reference proteome</keyword>
<evidence type="ECO:0000256" key="1">
    <source>
        <dbReference type="SAM" id="MobiDB-lite"/>
    </source>
</evidence>
<sequence>MESSHFPAKQAPEIIVHASLQLSKQRKNREKTIRPFRRAKQLSALHHNSPVSSAGPPCFD</sequence>
<dbReference type="VEuPathDB" id="VectorBase:ASIC019108"/>
<proteinExistence type="predicted"/>
<dbReference type="EMBL" id="ATLV01024237">
    <property type="status" value="NOT_ANNOTATED_CDS"/>
    <property type="molecule type" value="Genomic_DNA"/>
</dbReference>
<dbReference type="EnsemblMetazoa" id="ASIC019108-RA">
    <property type="protein sequence ID" value="ASIC019108-PA"/>
    <property type="gene ID" value="ASIC019108"/>
</dbReference>
<dbReference type="Proteomes" id="UP000030765">
    <property type="component" value="Unassembled WGS sequence"/>
</dbReference>
<reference evidence="3" key="2">
    <citation type="submission" date="2020-05" db="UniProtKB">
        <authorList>
            <consortium name="EnsemblMetazoa"/>
        </authorList>
    </citation>
    <scope>IDENTIFICATION</scope>
</reference>